<keyword evidence="2 7" id="KW-0028">Amino-acid biosynthesis</keyword>
<comment type="pathway">
    <text evidence="1 7">Amino-acid biosynthesis; L-proline biosynthesis; L-glutamate 5-semialdehyde from L-glutamate: step 2/2.</text>
</comment>
<dbReference type="EMBL" id="FNEM01000002">
    <property type="protein sequence ID" value="SDI57695.1"/>
    <property type="molecule type" value="Genomic_DNA"/>
</dbReference>
<evidence type="ECO:0000256" key="3">
    <source>
        <dbReference type="ARBA" id="ARBA00022650"/>
    </source>
</evidence>
<dbReference type="GO" id="GO:0055129">
    <property type="term" value="P:L-proline biosynthetic process"/>
    <property type="evidence" value="ECO:0007669"/>
    <property type="project" value="UniProtKB-UniRule"/>
</dbReference>
<evidence type="ECO:0000256" key="4">
    <source>
        <dbReference type="ARBA" id="ARBA00022857"/>
    </source>
</evidence>
<dbReference type="InterPro" id="IPR016161">
    <property type="entry name" value="Ald_DH/histidinol_DH"/>
</dbReference>
<dbReference type="Gene3D" id="3.40.309.10">
    <property type="entry name" value="Aldehyde Dehydrogenase, Chain A, domain 2"/>
    <property type="match status" value="1"/>
</dbReference>
<accession>A0A1G8LPY6</accession>
<dbReference type="OrthoDB" id="9809970at2"/>
<dbReference type="FunFam" id="3.40.309.10:FF:000006">
    <property type="entry name" value="Gamma-glutamyl phosphate reductase"/>
    <property type="match status" value="1"/>
</dbReference>
<dbReference type="GO" id="GO:0050661">
    <property type="term" value="F:NADP binding"/>
    <property type="evidence" value="ECO:0007669"/>
    <property type="project" value="InterPro"/>
</dbReference>
<dbReference type="UniPathway" id="UPA00098">
    <property type="reaction ID" value="UER00360"/>
</dbReference>
<dbReference type="PROSITE" id="PS01223">
    <property type="entry name" value="PROA"/>
    <property type="match status" value="1"/>
</dbReference>
<dbReference type="RefSeq" id="WP_090361770.1">
    <property type="nucleotide sequence ID" value="NZ_FNEM01000002.1"/>
</dbReference>
<dbReference type="NCBIfam" id="NF001221">
    <property type="entry name" value="PRK00197.1"/>
    <property type="match status" value="1"/>
</dbReference>
<dbReference type="InterPro" id="IPR016163">
    <property type="entry name" value="Ald_DH_C"/>
</dbReference>
<comment type="subcellular location">
    <subcellularLocation>
        <location evidence="7">Cytoplasm</location>
    </subcellularLocation>
</comment>
<organism evidence="9 10">
    <name type="scientific">Ferrimonas sediminum</name>
    <dbReference type="NCBI Taxonomy" id="718193"/>
    <lineage>
        <taxon>Bacteria</taxon>
        <taxon>Pseudomonadati</taxon>
        <taxon>Pseudomonadota</taxon>
        <taxon>Gammaproteobacteria</taxon>
        <taxon>Alteromonadales</taxon>
        <taxon>Ferrimonadaceae</taxon>
        <taxon>Ferrimonas</taxon>
    </lineage>
</organism>
<keyword evidence="7" id="KW-0963">Cytoplasm</keyword>
<dbReference type="GO" id="GO:0004350">
    <property type="term" value="F:glutamate-5-semialdehyde dehydrogenase activity"/>
    <property type="evidence" value="ECO:0007669"/>
    <property type="project" value="UniProtKB-UniRule"/>
</dbReference>
<evidence type="ECO:0000256" key="7">
    <source>
        <dbReference type="HAMAP-Rule" id="MF_00412"/>
    </source>
</evidence>
<evidence type="ECO:0000313" key="9">
    <source>
        <dbReference type="EMBL" id="SDI57695.1"/>
    </source>
</evidence>
<keyword evidence="5 7" id="KW-0560">Oxidoreductase</keyword>
<gene>
    <name evidence="7" type="primary">proA</name>
    <name evidence="9" type="ORF">SAMN04488540_102133</name>
</gene>
<evidence type="ECO:0000256" key="5">
    <source>
        <dbReference type="ARBA" id="ARBA00023002"/>
    </source>
</evidence>
<evidence type="ECO:0000256" key="6">
    <source>
        <dbReference type="ARBA" id="ARBA00049024"/>
    </source>
</evidence>
<dbReference type="PIRSF" id="PIRSF000151">
    <property type="entry name" value="GPR"/>
    <property type="match status" value="1"/>
</dbReference>
<dbReference type="InterPro" id="IPR020593">
    <property type="entry name" value="G-glutamylP_reductase_CS"/>
</dbReference>
<name>A0A1G8LPY6_9GAMM</name>
<dbReference type="AlphaFoldDB" id="A0A1G8LPY6"/>
<evidence type="ECO:0000256" key="1">
    <source>
        <dbReference type="ARBA" id="ARBA00004985"/>
    </source>
</evidence>
<dbReference type="InterPro" id="IPR000965">
    <property type="entry name" value="GPR_dom"/>
</dbReference>
<dbReference type="HAMAP" id="MF_00412">
    <property type="entry name" value="ProA"/>
    <property type="match status" value="1"/>
</dbReference>
<dbReference type="Proteomes" id="UP000199527">
    <property type="component" value="Unassembled WGS sequence"/>
</dbReference>
<dbReference type="InterPro" id="IPR016162">
    <property type="entry name" value="Ald_DH_N"/>
</dbReference>
<dbReference type="NCBIfam" id="TIGR00407">
    <property type="entry name" value="proA"/>
    <property type="match status" value="1"/>
</dbReference>
<comment type="function">
    <text evidence="7">Catalyzes the NADPH-dependent reduction of L-glutamate 5-phosphate into L-glutamate 5-semialdehyde and phosphate. The product spontaneously undergoes cyclization to form 1-pyrroline-5-carboxylate.</text>
</comment>
<dbReference type="EC" id="1.2.1.41" evidence="7"/>
<reference evidence="10" key="1">
    <citation type="submission" date="2016-10" db="EMBL/GenBank/DDBJ databases">
        <authorList>
            <person name="Varghese N."/>
            <person name="Submissions S."/>
        </authorList>
    </citation>
    <scope>NUCLEOTIDE SEQUENCE [LARGE SCALE GENOMIC DNA]</scope>
    <source>
        <strain evidence="10">DSM 23317</strain>
    </source>
</reference>
<protein>
    <recommendedName>
        <fullName evidence="7">Gamma-glutamyl phosphate reductase</fullName>
        <shortName evidence="7">GPR</shortName>
        <ecNumber evidence="7">1.2.1.41</ecNumber>
    </recommendedName>
    <alternativeName>
        <fullName evidence="7">Glutamate-5-semialdehyde dehydrogenase</fullName>
    </alternativeName>
    <alternativeName>
        <fullName evidence="7">Glutamyl-gamma-semialdehyde dehydrogenase</fullName>
        <shortName evidence="7">GSA dehydrogenase</shortName>
    </alternativeName>
</protein>
<comment type="similarity">
    <text evidence="7">Belongs to the gamma-glutamyl phosphate reductase family.</text>
</comment>
<evidence type="ECO:0000313" key="10">
    <source>
        <dbReference type="Proteomes" id="UP000199527"/>
    </source>
</evidence>
<dbReference type="SUPFAM" id="SSF53720">
    <property type="entry name" value="ALDH-like"/>
    <property type="match status" value="1"/>
</dbReference>
<dbReference type="InterPro" id="IPR012134">
    <property type="entry name" value="Glu-5-SA_DH"/>
</dbReference>
<sequence length="416" mass="44323">MSNNELSNLGQAARQASFALMSLRRPQKDALLTSIIDGIGAAQEEILAANGQDLADARDAGLDDAMLDRLLLTPQRLEAICSDIQTVIGLADPVGEDIDSKLLDNGMRLSRRRIPLGVVGVIYEARPNVTIDIAVLALKTGNAAILRGGKETRRSNLALVAVIHRALAEHNLPQAAIGLIDNPDRALVAQLLKLDRYVDMIIPRGGAGLHQLCKEQATIPVITGGIGICHLYVDVSADLDKALAVIENAKVQRPTVCNALDTLLVHADVAGTLLPALQARLAPQGVKLLGCARTAALIEAAPAEEGDYDREWLSLTLGIKVVDDVEQAIDHIRAHSSDHSESILTADMAVAHYFAACINSAAVYINASTRFTDGSQFGLGAEVAVSTQKLHARGPMGLEALTTYKWLGVGDYTVRQ</sequence>
<dbReference type="GO" id="GO:0005737">
    <property type="term" value="C:cytoplasm"/>
    <property type="evidence" value="ECO:0007669"/>
    <property type="project" value="UniProtKB-SubCell"/>
</dbReference>
<keyword evidence="3 7" id="KW-0641">Proline biosynthesis</keyword>
<dbReference type="PANTHER" id="PTHR11063">
    <property type="entry name" value="GLUTAMATE SEMIALDEHYDE DEHYDROGENASE"/>
    <property type="match status" value="1"/>
</dbReference>
<dbReference type="Pfam" id="PF00171">
    <property type="entry name" value="Aldedh"/>
    <property type="match status" value="1"/>
</dbReference>
<proteinExistence type="inferred from homology"/>
<evidence type="ECO:0000259" key="8">
    <source>
        <dbReference type="Pfam" id="PF00171"/>
    </source>
</evidence>
<evidence type="ECO:0000256" key="2">
    <source>
        <dbReference type="ARBA" id="ARBA00022605"/>
    </source>
</evidence>
<feature type="domain" description="Aldehyde dehydrogenase" evidence="8">
    <location>
        <begin position="101"/>
        <end position="281"/>
    </location>
</feature>
<dbReference type="Gene3D" id="3.40.605.10">
    <property type="entry name" value="Aldehyde Dehydrogenase, Chain A, domain 1"/>
    <property type="match status" value="1"/>
</dbReference>
<dbReference type="PANTHER" id="PTHR11063:SF8">
    <property type="entry name" value="DELTA-1-PYRROLINE-5-CARBOXYLATE SYNTHASE"/>
    <property type="match status" value="1"/>
</dbReference>
<keyword evidence="4 7" id="KW-0521">NADP</keyword>
<keyword evidence="10" id="KW-1185">Reference proteome</keyword>
<comment type="catalytic activity">
    <reaction evidence="6 7">
        <text>L-glutamate 5-semialdehyde + phosphate + NADP(+) = L-glutamyl 5-phosphate + NADPH + H(+)</text>
        <dbReference type="Rhea" id="RHEA:19541"/>
        <dbReference type="ChEBI" id="CHEBI:15378"/>
        <dbReference type="ChEBI" id="CHEBI:43474"/>
        <dbReference type="ChEBI" id="CHEBI:57783"/>
        <dbReference type="ChEBI" id="CHEBI:58066"/>
        <dbReference type="ChEBI" id="CHEBI:58274"/>
        <dbReference type="ChEBI" id="CHEBI:58349"/>
        <dbReference type="EC" id="1.2.1.41"/>
    </reaction>
</comment>
<dbReference type="InterPro" id="IPR015590">
    <property type="entry name" value="Aldehyde_DH_dom"/>
</dbReference>
<dbReference type="CDD" id="cd07079">
    <property type="entry name" value="ALDH_F18-19_ProA-GPR"/>
    <property type="match status" value="1"/>
</dbReference>